<sequence length="271" mass="30170">MSKTGYDIKLSDKFVALDVKNVMGGNMVMEQSKSLLPLNLQHFAEETEDRAEPAAAEPKNTDTPEPPKDEAKTIPYDRFKQVNDDLKSFKSTFEELGIDGVDSLKALVEDYNAKKTAEDERKRSEMTELERLQNDLKAKEEAEKTLAQQLEDLQKANEREKIRNEFIKVATSNDIAYIDDALALADLSAVKVEDGKVVGVEDVVKTLVDNKPFLVKKKAPKPIGQSSNGSDTGASEKTAEQLLEEAAQRAKHSGRPEDKVAYAKLKRELSK</sequence>
<feature type="region of interest" description="Disordered" evidence="2">
    <location>
        <begin position="215"/>
        <end position="260"/>
    </location>
</feature>
<feature type="region of interest" description="Disordered" evidence="2">
    <location>
        <begin position="42"/>
        <end position="76"/>
    </location>
</feature>
<gene>
    <name evidence="3" type="ORF">AB447_207890</name>
</gene>
<dbReference type="InterPro" id="IPR009636">
    <property type="entry name" value="SCAF"/>
</dbReference>
<protein>
    <recommendedName>
        <fullName evidence="5">Clp protease ClpB</fullName>
    </recommendedName>
</protein>
<comment type="caution">
    <text evidence="3">The sequence shown here is derived from an EMBL/GenBank/DDBJ whole genome shotgun (WGS) entry which is preliminary data.</text>
</comment>
<dbReference type="Pfam" id="PF06810">
    <property type="entry name" value="Phage_scaffold"/>
    <property type="match status" value="1"/>
</dbReference>
<feature type="compositionally biased region" description="Basic and acidic residues" evidence="2">
    <location>
        <begin position="59"/>
        <end position="76"/>
    </location>
</feature>
<accession>A0A0T6BII5</accession>
<keyword evidence="1" id="KW-0175">Coiled coil</keyword>
<evidence type="ECO:0000256" key="2">
    <source>
        <dbReference type="SAM" id="MobiDB-lite"/>
    </source>
</evidence>
<name>A0A0T6BII5_9BACI</name>
<feature type="coiled-coil region" evidence="1">
    <location>
        <begin position="122"/>
        <end position="163"/>
    </location>
</feature>
<evidence type="ECO:0008006" key="5">
    <source>
        <dbReference type="Google" id="ProtNLM"/>
    </source>
</evidence>
<evidence type="ECO:0000313" key="3">
    <source>
        <dbReference type="EMBL" id="KRT88313.1"/>
    </source>
</evidence>
<dbReference type="EMBL" id="LECW02000067">
    <property type="protein sequence ID" value="KRT88313.1"/>
    <property type="molecule type" value="Genomic_DNA"/>
</dbReference>
<evidence type="ECO:0000313" key="4">
    <source>
        <dbReference type="Proteomes" id="UP000036168"/>
    </source>
</evidence>
<feature type="compositionally biased region" description="Polar residues" evidence="2">
    <location>
        <begin position="224"/>
        <end position="235"/>
    </location>
</feature>
<evidence type="ECO:0000256" key="1">
    <source>
        <dbReference type="SAM" id="Coils"/>
    </source>
</evidence>
<dbReference type="AlphaFoldDB" id="A0A0T6BII5"/>
<dbReference type="Proteomes" id="UP000036168">
    <property type="component" value="Unassembled WGS sequence"/>
</dbReference>
<organism evidence="3 4">
    <name type="scientific">Bacillus glycinifermentans</name>
    <dbReference type="NCBI Taxonomy" id="1664069"/>
    <lineage>
        <taxon>Bacteria</taxon>
        <taxon>Bacillati</taxon>
        <taxon>Bacillota</taxon>
        <taxon>Bacilli</taxon>
        <taxon>Bacillales</taxon>
        <taxon>Bacillaceae</taxon>
        <taxon>Bacillus</taxon>
    </lineage>
</organism>
<proteinExistence type="predicted"/>
<reference evidence="3 4" key="1">
    <citation type="journal article" date="2015" name="Int. J. Syst. Evol. Microbiol.">
        <title>Bacillus glycinifermentans sp. nov., isolated from fermented soybean paste.</title>
        <authorList>
            <person name="Kim S.J."/>
            <person name="Dunlap C.A."/>
            <person name="Kwon S.W."/>
            <person name="Rooney A.P."/>
        </authorList>
    </citation>
    <scope>NUCLEOTIDE SEQUENCE [LARGE SCALE GENOMIC DNA]</scope>
    <source>
        <strain evidence="3 4">GO-13</strain>
    </source>
</reference>